<dbReference type="GO" id="GO:0005737">
    <property type="term" value="C:cytoplasm"/>
    <property type="evidence" value="ECO:0007669"/>
    <property type="project" value="TreeGrafter"/>
</dbReference>
<dbReference type="Gene3D" id="3.30.160.40">
    <property type="entry name" value="Porphobilinogen deaminase, C-terminal domain"/>
    <property type="match status" value="1"/>
</dbReference>
<evidence type="ECO:0000256" key="2">
    <source>
        <dbReference type="ARBA" id="ARBA00002869"/>
    </source>
</evidence>
<evidence type="ECO:0000259" key="10">
    <source>
        <dbReference type="Pfam" id="PF03900"/>
    </source>
</evidence>
<dbReference type="GO" id="GO:0006783">
    <property type="term" value="P:heme biosynthetic process"/>
    <property type="evidence" value="ECO:0007669"/>
    <property type="project" value="TreeGrafter"/>
</dbReference>
<organism evidence="11 12">
    <name type="scientific">Geodia barretti</name>
    <name type="common">Barrett's horny sponge</name>
    <dbReference type="NCBI Taxonomy" id="519541"/>
    <lineage>
        <taxon>Eukaryota</taxon>
        <taxon>Metazoa</taxon>
        <taxon>Porifera</taxon>
        <taxon>Demospongiae</taxon>
        <taxon>Heteroscleromorpha</taxon>
        <taxon>Tetractinellida</taxon>
        <taxon>Astrophorina</taxon>
        <taxon>Geodiidae</taxon>
        <taxon>Geodia</taxon>
    </lineage>
</organism>
<dbReference type="HAMAP" id="MF_00260">
    <property type="entry name" value="Porphobil_deam"/>
    <property type="match status" value="1"/>
</dbReference>
<dbReference type="Gene3D" id="3.40.190.10">
    <property type="entry name" value="Periplasmic binding protein-like II"/>
    <property type="match status" value="2"/>
</dbReference>
<evidence type="ECO:0000256" key="8">
    <source>
        <dbReference type="ARBA" id="ARBA00033064"/>
    </source>
</evidence>
<evidence type="ECO:0000256" key="7">
    <source>
        <dbReference type="ARBA" id="ARBA00023244"/>
    </source>
</evidence>
<dbReference type="Pfam" id="PF01379">
    <property type="entry name" value="Porphobil_deam"/>
    <property type="match status" value="1"/>
</dbReference>
<dbReference type="PIRSF" id="PIRSF001438">
    <property type="entry name" value="4pyrrol_synth_OHMeBilane_synth"/>
    <property type="match status" value="1"/>
</dbReference>
<comment type="pathway">
    <text evidence="3">Porphyrin-containing compound metabolism; protoporphyrin-IX biosynthesis; coproporphyrinogen-III from 5-aminolevulinate: step 2/4.</text>
</comment>
<dbReference type="NCBIfam" id="TIGR00212">
    <property type="entry name" value="hemC"/>
    <property type="match status" value="1"/>
</dbReference>
<evidence type="ECO:0000256" key="4">
    <source>
        <dbReference type="ARBA" id="ARBA00005638"/>
    </source>
</evidence>
<gene>
    <name evidence="11" type="ORF">GBAR_LOCUS10447</name>
</gene>
<keyword evidence="7" id="KW-0627">Porphyrin biosynthesis</keyword>
<keyword evidence="12" id="KW-1185">Reference proteome</keyword>
<dbReference type="InterPro" id="IPR022418">
    <property type="entry name" value="Porphobilinogen_deaminase_C"/>
</dbReference>
<dbReference type="AlphaFoldDB" id="A0AA35WH65"/>
<reference evidence="11" key="1">
    <citation type="submission" date="2023-03" db="EMBL/GenBank/DDBJ databases">
        <authorList>
            <person name="Steffen K."/>
            <person name="Cardenas P."/>
        </authorList>
    </citation>
    <scope>NUCLEOTIDE SEQUENCE</scope>
</reference>
<dbReference type="PANTHER" id="PTHR11557">
    <property type="entry name" value="PORPHOBILINOGEN DEAMINASE"/>
    <property type="match status" value="1"/>
</dbReference>
<evidence type="ECO:0000256" key="3">
    <source>
        <dbReference type="ARBA" id="ARBA00004735"/>
    </source>
</evidence>
<comment type="similarity">
    <text evidence="4">Belongs to the HMBS family.</text>
</comment>
<evidence type="ECO:0000313" key="11">
    <source>
        <dbReference type="EMBL" id="CAI8017126.1"/>
    </source>
</evidence>
<dbReference type="FunFam" id="3.40.190.10:FF:000005">
    <property type="entry name" value="Porphobilinogen deaminase"/>
    <property type="match status" value="1"/>
</dbReference>
<dbReference type="PROSITE" id="PS00533">
    <property type="entry name" value="PORPHOBILINOGEN_DEAM"/>
    <property type="match status" value="1"/>
</dbReference>
<comment type="cofactor">
    <cofactor evidence="1">
        <name>dipyrromethane</name>
        <dbReference type="ChEBI" id="CHEBI:60342"/>
    </cofactor>
</comment>
<dbReference type="InterPro" id="IPR000860">
    <property type="entry name" value="HemC"/>
</dbReference>
<comment type="caution">
    <text evidence="11">The sequence shown here is derived from an EMBL/GenBank/DDBJ whole genome shotgun (WGS) entry which is preliminary data.</text>
</comment>
<dbReference type="SUPFAM" id="SSF54782">
    <property type="entry name" value="Porphobilinogen deaminase (hydroxymethylbilane synthase), C-terminal domain"/>
    <property type="match status" value="1"/>
</dbReference>
<dbReference type="EC" id="2.5.1.61" evidence="5"/>
<feature type="domain" description="Porphobilinogen deaminase C-terminal" evidence="10">
    <location>
        <begin position="239"/>
        <end position="321"/>
    </location>
</feature>
<dbReference type="SUPFAM" id="SSF53850">
    <property type="entry name" value="Periplasmic binding protein-like II"/>
    <property type="match status" value="1"/>
</dbReference>
<sequence length="341" mass="36692">MARNGPESTAGARLIRVGSRSSELAMIQSETIVAALKKLHPELEVQITTMKTIGDKILDKPLPAIGQTNLFTKELETALAGGQIDLIVHSLKDLPTTIAPEMKVAVIFKRDKSTDAVVLHSKHKGKRLQELPSGSVVGTSSLRRIAQLKRICPDLVFKSVRGNLNTRMKKLDESGEYDALVLATAGLERLGWLDRIDQELDSSECMYAVGQGALAVETRASDDSTNALLEQLNDMESVLCCAAERSFLHSLSGGCSVPVGVFSEVRDSELFLEGAVFSLNGSEMIKSSAGVRLPTGYAEKSVAFWLSQGEQLGKELGAELLAKGASPILAKAKEESEIGRD</sequence>
<dbReference type="Pfam" id="PF03900">
    <property type="entry name" value="Porphobil_deamC"/>
    <property type="match status" value="1"/>
</dbReference>
<accession>A0AA35WH65</accession>
<dbReference type="InterPro" id="IPR036803">
    <property type="entry name" value="Porphobilinogen_deaminase_C_sf"/>
</dbReference>
<keyword evidence="6" id="KW-0808">Transferase</keyword>
<proteinExistence type="inferred from homology"/>
<evidence type="ECO:0000256" key="5">
    <source>
        <dbReference type="ARBA" id="ARBA00012655"/>
    </source>
</evidence>
<dbReference type="PRINTS" id="PR00151">
    <property type="entry name" value="PORPHBDMNASE"/>
</dbReference>
<evidence type="ECO:0000256" key="6">
    <source>
        <dbReference type="ARBA" id="ARBA00022679"/>
    </source>
</evidence>
<protein>
    <recommendedName>
        <fullName evidence="5">hydroxymethylbilane synthase</fullName>
        <ecNumber evidence="5">2.5.1.61</ecNumber>
    </recommendedName>
    <alternativeName>
        <fullName evidence="8">Hydroxymethylbilane synthase</fullName>
    </alternativeName>
</protein>
<dbReference type="GO" id="GO:0004418">
    <property type="term" value="F:hydroxymethylbilane synthase activity"/>
    <property type="evidence" value="ECO:0007669"/>
    <property type="project" value="UniProtKB-EC"/>
</dbReference>
<evidence type="ECO:0000256" key="1">
    <source>
        <dbReference type="ARBA" id="ARBA00001916"/>
    </source>
</evidence>
<comment type="function">
    <text evidence="2">Tetrapolymerization of the monopyrrole PBG into the hydroxymethylbilane pre-uroporphyrinogen in several discrete steps.</text>
</comment>
<dbReference type="EMBL" id="CASHTH010001594">
    <property type="protein sequence ID" value="CAI8017126.1"/>
    <property type="molecule type" value="Genomic_DNA"/>
</dbReference>
<feature type="domain" description="Porphobilinogen deaminase N-terminal" evidence="9">
    <location>
        <begin position="15"/>
        <end position="225"/>
    </location>
</feature>
<dbReference type="Proteomes" id="UP001174909">
    <property type="component" value="Unassembled WGS sequence"/>
</dbReference>
<evidence type="ECO:0000313" key="12">
    <source>
        <dbReference type="Proteomes" id="UP001174909"/>
    </source>
</evidence>
<name>A0AA35WH65_GEOBA</name>
<dbReference type="InterPro" id="IPR022419">
    <property type="entry name" value="Porphobilin_deaminase_cofac_BS"/>
</dbReference>
<dbReference type="PANTHER" id="PTHR11557:SF0">
    <property type="entry name" value="PORPHOBILINOGEN DEAMINASE"/>
    <property type="match status" value="1"/>
</dbReference>
<dbReference type="FunFam" id="3.40.190.10:FF:000004">
    <property type="entry name" value="Porphobilinogen deaminase"/>
    <property type="match status" value="1"/>
</dbReference>
<dbReference type="InterPro" id="IPR022417">
    <property type="entry name" value="Porphobilin_deaminase_N"/>
</dbReference>
<dbReference type="CDD" id="cd13645">
    <property type="entry name" value="PBP2_HuPBGD_like"/>
    <property type="match status" value="1"/>
</dbReference>
<evidence type="ECO:0000259" key="9">
    <source>
        <dbReference type="Pfam" id="PF01379"/>
    </source>
</evidence>